<gene>
    <name evidence="1" type="ORF">HPB47_013886</name>
</gene>
<accession>A0AC60QXK8</accession>
<evidence type="ECO:0000313" key="2">
    <source>
        <dbReference type="Proteomes" id="UP000805193"/>
    </source>
</evidence>
<evidence type="ECO:0000313" key="1">
    <source>
        <dbReference type="EMBL" id="KAG0444359.1"/>
    </source>
</evidence>
<comment type="caution">
    <text evidence="1">The sequence shown here is derived from an EMBL/GenBank/DDBJ whole genome shotgun (WGS) entry which is preliminary data.</text>
</comment>
<sequence>MHGGSGLFNVDLLLCYLTVWTLVFLACTHMRFYIRVLRLVAPSTVVVLLMLLMGALRLPGAWSGIRHMVSFDTARLWETALWHGATSGVLTSLGVATGSIFVFASFNQITTPVIRVVQGVVWLDLLTSLVSCFLLFSVLGNLAHSTREPVGDIFTGDGTSMMYVLCSELIGQLHFPQLWASLLSLVLFQLGLNQAQVLNSGPSISVRSLYKKSHTVFCLDPGGGTALGTDTADEVSAATVSKLGSPRKIPQQRLAMSRQERD</sequence>
<protein>
    <submittedName>
        <fullName evidence="1">Uncharacterized protein</fullName>
    </submittedName>
</protein>
<dbReference type="EMBL" id="JABSTQ010002134">
    <property type="protein sequence ID" value="KAG0444359.1"/>
    <property type="molecule type" value="Genomic_DNA"/>
</dbReference>
<dbReference type="Proteomes" id="UP000805193">
    <property type="component" value="Unassembled WGS sequence"/>
</dbReference>
<name>A0AC60QXK8_IXOPE</name>
<keyword evidence="2" id="KW-1185">Reference proteome</keyword>
<reference evidence="1 2" key="1">
    <citation type="journal article" date="2020" name="Cell">
        <title>Large-Scale Comparative Analyses of Tick Genomes Elucidate Their Genetic Diversity and Vector Capacities.</title>
        <authorList>
            <consortium name="Tick Genome and Microbiome Consortium (TIGMIC)"/>
            <person name="Jia N."/>
            <person name="Wang J."/>
            <person name="Shi W."/>
            <person name="Du L."/>
            <person name="Sun Y."/>
            <person name="Zhan W."/>
            <person name="Jiang J.F."/>
            <person name="Wang Q."/>
            <person name="Zhang B."/>
            <person name="Ji P."/>
            <person name="Bell-Sakyi L."/>
            <person name="Cui X.M."/>
            <person name="Yuan T.T."/>
            <person name="Jiang B.G."/>
            <person name="Yang W.F."/>
            <person name="Lam T.T."/>
            <person name="Chang Q.C."/>
            <person name="Ding S.J."/>
            <person name="Wang X.J."/>
            <person name="Zhu J.G."/>
            <person name="Ruan X.D."/>
            <person name="Zhao L."/>
            <person name="Wei J.T."/>
            <person name="Ye R.Z."/>
            <person name="Que T.C."/>
            <person name="Du C.H."/>
            <person name="Zhou Y.H."/>
            <person name="Cheng J.X."/>
            <person name="Dai P.F."/>
            <person name="Guo W.B."/>
            <person name="Han X.H."/>
            <person name="Huang E.J."/>
            <person name="Li L.F."/>
            <person name="Wei W."/>
            <person name="Gao Y.C."/>
            <person name="Liu J.Z."/>
            <person name="Shao H.Z."/>
            <person name="Wang X."/>
            <person name="Wang C.C."/>
            <person name="Yang T.C."/>
            <person name="Huo Q.B."/>
            <person name="Li W."/>
            <person name="Chen H.Y."/>
            <person name="Chen S.E."/>
            <person name="Zhou L.G."/>
            <person name="Ni X.B."/>
            <person name="Tian J.H."/>
            <person name="Sheng Y."/>
            <person name="Liu T."/>
            <person name="Pan Y.S."/>
            <person name="Xia L.Y."/>
            <person name="Li J."/>
            <person name="Zhao F."/>
            <person name="Cao W.C."/>
        </authorList>
    </citation>
    <scope>NUCLEOTIDE SEQUENCE [LARGE SCALE GENOMIC DNA]</scope>
    <source>
        <strain evidence="1">Iper-2018</strain>
    </source>
</reference>
<proteinExistence type="predicted"/>
<organism evidence="1 2">
    <name type="scientific">Ixodes persulcatus</name>
    <name type="common">Taiga tick</name>
    <dbReference type="NCBI Taxonomy" id="34615"/>
    <lineage>
        <taxon>Eukaryota</taxon>
        <taxon>Metazoa</taxon>
        <taxon>Ecdysozoa</taxon>
        <taxon>Arthropoda</taxon>
        <taxon>Chelicerata</taxon>
        <taxon>Arachnida</taxon>
        <taxon>Acari</taxon>
        <taxon>Parasitiformes</taxon>
        <taxon>Ixodida</taxon>
        <taxon>Ixodoidea</taxon>
        <taxon>Ixodidae</taxon>
        <taxon>Ixodinae</taxon>
        <taxon>Ixodes</taxon>
    </lineage>
</organism>